<sequence length="331" mass="36664">MLKSTFILILLLVPVALYANEDTSVTISPEVERAIERGLAALAEQQKVDGSWEGGHGKNVGETSLCIMAFMSTGNLPGEGAYGETVAKALNWVIKQAKPSGLIEYDKQTRRAAAMYGHALATLMLSEVWGQTRRQDVGKVLRNAVQLILQVQGPAGGWGYQPIPKDGDTSVCVMQMFALKSASEAGIRVPGAVITKALDLVKERLNETNNMFGYHHTGDAHLGHWGSSAAGTCIMQICDEKDPKYVREPRLKLTELMKTNKSNKFLFYFAYYGSVACYYAGGEEYKAWKQVMEPRILKEQKKEGSWGDHYKTAFAVLALALPYRYIPIYQH</sequence>
<dbReference type="Gene3D" id="1.50.10.20">
    <property type="match status" value="2"/>
</dbReference>
<reference evidence="1" key="1">
    <citation type="submission" date="2018-05" db="EMBL/GenBank/DDBJ databases">
        <authorList>
            <person name="Lanie J.A."/>
            <person name="Ng W.-L."/>
            <person name="Kazmierczak K.M."/>
            <person name="Andrzejewski T.M."/>
            <person name="Davidsen T.M."/>
            <person name="Wayne K.J."/>
            <person name="Tettelin H."/>
            <person name="Glass J.I."/>
            <person name="Rusch D."/>
            <person name="Podicherti R."/>
            <person name="Tsui H.-C.T."/>
            <person name="Winkler M.E."/>
        </authorList>
    </citation>
    <scope>NUCLEOTIDE SEQUENCE</scope>
</reference>
<dbReference type="InterPro" id="IPR008930">
    <property type="entry name" value="Terpenoid_cyclase/PrenylTrfase"/>
</dbReference>
<dbReference type="EMBL" id="UINC01003108">
    <property type="protein sequence ID" value="SVA03423.1"/>
    <property type="molecule type" value="Genomic_DNA"/>
</dbReference>
<evidence type="ECO:0000313" key="1">
    <source>
        <dbReference type="EMBL" id="SVA03423.1"/>
    </source>
</evidence>
<name>A0A381SQ72_9ZZZZ</name>
<dbReference type="AlphaFoldDB" id="A0A381SQ72"/>
<protein>
    <recommendedName>
        <fullName evidence="2">Squalene cyclase C-terminal domain-containing protein</fullName>
    </recommendedName>
</protein>
<proteinExistence type="predicted"/>
<dbReference type="SUPFAM" id="SSF48239">
    <property type="entry name" value="Terpenoid cyclases/Protein prenyltransferases"/>
    <property type="match status" value="1"/>
</dbReference>
<organism evidence="1">
    <name type="scientific">marine metagenome</name>
    <dbReference type="NCBI Taxonomy" id="408172"/>
    <lineage>
        <taxon>unclassified sequences</taxon>
        <taxon>metagenomes</taxon>
        <taxon>ecological metagenomes</taxon>
    </lineage>
</organism>
<evidence type="ECO:0008006" key="2">
    <source>
        <dbReference type="Google" id="ProtNLM"/>
    </source>
</evidence>
<gene>
    <name evidence="1" type="ORF">METZ01_LOCUS56277</name>
</gene>
<accession>A0A381SQ72</accession>